<feature type="transmembrane region" description="Helical" evidence="1">
    <location>
        <begin position="46"/>
        <end position="77"/>
    </location>
</feature>
<evidence type="ECO:0000256" key="1">
    <source>
        <dbReference type="SAM" id="Phobius"/>
    </source>
</evidence>
<comment type="caution">
    <text evidence="2">The sequence shown here is derived from an EMBL/GenBank/DDBJ whole genome shotgun (WGS) entry which is preliminary data.</text>
</comment>
<evidence type="ECO:0000313" key="3">
    <source>
        <dbReference type="Proteomes" id="UP001461498"/>
    </source>
</evidence>
<sequence>MAFPIAAFIIAGIVDIMTNFKEKHLLLKVWIPWSIENTWIQHLTNVWFTLMTIACLSINAAFFVIELTFSLYVAAYIKQLENKLVKNGIKNQEIYEQHKVIMQLITDYNGELSGQMYLEALIAPLMPCGYGLAAIRVNHQVCAIVACVI</sequence>
<dbReference type="EMBL" id="JAPXFL010000011">
    <property type="protein sequence ID" value="KAK9499674.1"/>
    <property type="molecule type" value="Genomic_DNA"/>
</dbReference>
<keyword evidence="1" id="KW-0472">Membrane</keyword>
<dbReference type="Proteomes" id="UP001461498">
    <property type="component" value="Unassembled WGS sequence"/>
</dbReference>
<keyword evidence="1" id="KW-0812">Transmembrane</keyword>
<keyword evidence="3" id="KW-1185">Reference proteome</keyword>
<gene>
    <name evidence="2" type="ORF">O3M35_002681</name>
</gene>
<proteinExistence type="predicted"/>
<evidence type="ECO:0000313" key="2">
    <source>
        <dbReference type="EMBL" id="KAK9499674.1"/>
    </source>
</evidence>
<keyword evidence="1" id="KW-1133">Transmembrane helix</keyword>
<dbReference type="AlphaFoldDB" id="A0AAW1CTR9"/>
<reference evidence="2 3" key="1">
    <citation type="submission" date="2022-12" db="EMBL/GenBank/DDBJ databases">
        <title>Chromosome-level genome assembly of true bugs.</title>
        <authorList>
            <person name="Ma L."/>
            <person name="Li H."/>
        </authorList>
    </citation>
    <scope>NUCLEOTIDE SEQUENCE [LARGE SCALE GENOMIC DNA]</scope>
    <source>
        <strain evidence="2">Lab_2022b</strain>
    </source>
</reference>
<accession>A0AAW1CTR9</accession>
<protein>
    <submittedName>
        <fullName evidence="2">Uncharacterized protein</fullName>
    </submittedName>
</protein>
<organism evidence="2 3">
    <name type="scientific">Rhynocoris fuscipes</name>
    <dbReference type="NCBI Taxonomy" id="488301"/>
    <lineage>
        <taxon>Eukaryota</taxon>
        <taxon>Metazoa</taxon>
        <taxon>Ecdysozoa</taxon>
        <taxon>Arthropoda</taxon>
        <taxon>Hexapoda</taxon>
        <taxon>Insecta</taxon>
        <taxon>Pterygota</taxon>
        <taxon>Neoptera</taxon>
        <taxon>Paraneoptera</taxon>
        <taxon>Hemiptera</taxon>
        <taxon>Heteroptera</taxon>
        <taxon>Panheteroptera</taxon>
        <taxon>Cimicomorpha</taxon>
        <taxon>Reduviidae</taxon>
        <taxon>Harpactorinae</taxon>
        <taxon>Harpactorini</taxon>
        <taxon>Rhynocoris</taxon>
    </lineage>
</organism>
<name>A0AAW1CTR9_9HEMI</name>